<dbReference type="InterPro" id="IPR044640">
    <property type="entry name" value="RU2A"/>
</dbReference>
<dbReference type="GO" id="GO:0000398">
    <property type="term" value="P:mRNA splicing, via spliceosome"/>
    <property type="evidence" value="ECO:0007669"/>
    <property type="project" value="InterPro"/>
</dbReference>
<dbReference type="GO" id="GO:0030620">
    <property type="term" value="F:U2 snRNA binding"/>
    <property type="evidence" value="ECO:0007669"/>
    <property type="project" value="InterPro"/>
</dbReference>
<dbReference type="PANTHER" id="PTHR10552">
    <property type="entry name" value="U2 SMALL NUCLEAR RIBONUCLEOPROTEIN A"/>
    <property type="match status" value="1"/>
</dbReference>
<dbReference type="GO" id="GO:0005686">
    <property type="term" value="C:U2 snRNP"/>
    <property type="evidence" value="ECO:0007669"/>
    <property type="project" value="TreeGrafter"/>
</dbReference>
<comment type="caution">
    <text evidence="7">The sequence shown here is derived from an EMBL/GenBank/DDBJ whole genome shotgun (WGS) entry which is preliminary data.</text>
</comment>
<dbReference type="InterPro" id="IPR001611">
    <property type="entry name" value="Leu-rich_rpt"/>
</dbReference>
<evidence type="ECO:0000256" key="6">
    <source>
        <dbReference type="ARBA" id="ARBA00024238"/>
    </source>
</evidence>
<dbReference type="PROSITE" id="PS51450">
    <property type="entry name" value="LRR"/>
    <property type="match status" value="1"/>
</dbReference>
<evidence type="ECO:0000256" key="1">
    <source>
        <dbReference type="ARBA" id="ARBA00004123"/>
    </source>
</evidence>
<comment type="subcellular location">
    <subcellularLocation>
        <location evidence="1">Nucleus</location>
    </subcellularLocation>
</comment>
<evidence type="ECO:0000313" key="8">
    <source>
        <dbReference type="Proteomes" id="UP000193685"/>
    </source>
</evidence>
<dbReference type="OrthoDB" id="433501at2759"/>
<dbReference type="RefSeq" id="XP_040724847.1">
    <property type="nucleotide sequence ID" value="XM_040867817.1"/>
</dbReference>
<proteinExistence type="inferred from homology"/>
<dbReference type="AlphaFoldDB" id="A0A1Y2FC44"/>
<dbReference type="GeneID" id="63784416"/>
<evidence type="ECO:0000256" key="3">
    <source>
        <dbReference type="ARBA" id="ARBA00022737"/>
    </source>
</evidence>
<dbReference type="EMBL" id="MCFI01000011">
    <property type="protein sequence ID" value="ORY81471.1"/>
    <property type="molecule type" value="Genomic_DNA"/>
</dbReference>
<evidence type="ECO:0000256" key="5">
    <source>
        <dbReference type="ARBA" id="ARBA00024196"/>
    </source>
</evidence>
<accession>A0A1Y2FC44</accession>
<dbReference type="InterPro" id="IPR032675">
    <property type="entry name" value="LRR_dom_sf"/>
</dbReference>
<comment type="similarity">
    <text evidence="5">Belongs to the U2 small nuclear ribonucleoprotein A family.</text>
</comment>
<keyword evidence="8" id="KW-1185">Reference proteome</keyword>
<sequence>MVRLTADLIAAAPSFLNPLKDRELDLRGHKIPVLENLGVTRDQNDAIDLTDNEIRHLGNLPKLPRLKMLLLGRNRIASLADSLATGIPNLERLVLTQNLLQSLSDLEPLAQLKRLCFLVLQGNPVTQQQHYRSWIIWRCPSLRILDYAKVKQSERTAARELFGSSLEDMTPLAAQIAGTKSNTFDVGGETAMGRMSEAERQRIHRAILSATTMQEVVKLENMLAEGRLPDRDTVMSH</sequence>
<protein>
    <recommendedName>
        <fullName evidence="6">U2 small nuclear ribonucleoprotein A'</fullName>
    </recommendedName>
</protein>
<dbReference type="PANTHER" id="PTHR10552:SF6">
    <property type="entry name" value="U2 SMALL NUCLEAR RIBONUCLEOPROTEIN A"/>
    <property type="match status" value="1"/>
</dbReference>
<reference evidence="7 8" key="1">
    <citation type="submission" date="2016-07" db="EMBL/GenBank/DDBJ databases">
        <title>Pervasive Adenine N6-methylation of Active Genes in Fungi.</title>
        <authorList>
            <consortium name="DOE Joint Genome Institute"/>
            <person name="Mondo S.J."/>
            <person name="Dannebaum R.O."/>
            <person name="Kuo R.C."/>
            <person name="Labutti K."/>
            <person name="Haridas S."/>
            <person name="Kuo A."/>
            <person name="Salamov A."/>
            <person name="Ahrendt S.R."/>
            <person name="Lipzen A."/>
            <person name="Sullivan W."/>
            <person name="Andreopoulos W.B."/>
            <person name="Clum A."/>
            <person name="Lindquist E."/>
            <person name="Daum C."/>
            <person name="Ramamoorthy G.K."/>
            <person name="Gryganskyi A."/>
            <person name="Culley D."/>
            <person name="Magnuson J.K."/>
            <person name="James T.Y."/>
            <person name="O'Malley M.A."/>
            <person name="Stajich J.E."/>
            <person name="Spatafora J.W."/>
            <person name="Visel A."/>
            <person name="Grigoriev I.V."/>
        </authorList>
    </citation>
    <scope>NUCLEOTIDE SEQUENCE [LARGE SCALE GENOMIC DNA]</scope>
    <source>
        <strain evidence="7 8">12-1054</strain>
    </source>
</reference>
<evidence type="ECO:0000313" key="7">
    <source>
        <dbReference type="EMBL" id="ORY81471.1"/>
    </source>
</evidence>
<dbReference type="FunFam" id="3.80.10.10:FF:000026">
    <property type="entry name" value="U2 small nuclear ribonucleoprotein A"/>
    <property type="match status" value="1"/>
</dbReference>
<keyword evidence="3" id="KW-0677">Repeat</keyword>
<keyword evidence="2" id="KW-0433">Leucine-rich repeat</keyword>
<gene>
    <name evidence="7" type="ORF">BCR37DRAFT_348060</name>
</gene>
<dbReference type="Proteomes" id="UP000193685">
    <property type="component" value="Unassembled WGS sequence"/>
</dbReference>
<dbReference type="Pfam" id="PF14580">
    <property type="entry name" value="LRR_9"/>
    <property type="match status" value="1"/>
</dbReference>
<dbReference type="OMA" id="PNYREYM"/>
<evidence type="ECO:0000256" key="4">
    <source>
        <dbReference type="ARBA" id="ARBA00023242"/>
    </source>
</evidence>
<dbReference type="Gene3D" id="3.80.10.10">
    <property type="entry name" value="Ribonuclease Inhibitor"/>
    <property type="match status" value="1"/>
</dbReference>
<dbReference type="SUPFAM" id="SSF52058">
    <property type="entry name" value="L domain-like"/>
    <property type="match status" value="1"/>
</dbReference>
<dbReference type="STRING" id="56484.A0A1Y2FC44"/>
<organism evidence="7 8">
    <name type="scientific">Protomyces lactucae-debilis</name>
    <dbReference type="NCBI Taxonomy" id="2754530"/>
    <lineage>
        <taxon>Eukaryota</taxon>
        <taxon>Fungi</taxon>
        <taxon>Dikarya</taxon>
        <taxon>Ascomycota</taxon>
        <taxon>Taphrinomycotina</taxon>
        <taxon>Taphrinomycetes</taxon>
        <taxon>Taphrinales</taxon>
        <taxon>Protomycetaceae</taxon>
        <taxon>Protomyces</taxon>
    </lineage>
</organism>
<name>A0A1Y2FC44_PROLT</name>
<evidence type="ECO:0000256" key="2">
    <source>
        <dbReference type="ARBA" id="ARBA00022614"/>
    </source>
</evidence>
<keyword evidence="4" id="KW-0539">Nucleus</keyword>